<accession>A0ABV8FJI0</accession>
<evidence type="ECO:0000313" key="3">
    <source>
        <dbReference type="EMBL" id="MFC3995513.1"/>
    </source>
</evidence>
<evidence type="ECO:0000313" key="4">
    <source>
        <dbReference type="Proteomes" id="UP001595847"/>
    </source>
</evidence>
<comment type="caution">
    <text evidence="2">Once thought to be involved in copper homeostasis, experiments in E.coli have shown this is not the case.</text>
</comment>
<dbReference type="InterPro" id="IPR005627">
    <property type="entry name" value="CutC-like"/>
</dbReference>
<dbReference type="HAMAP" id="MF_00795">
    <property type="entry name" value="CutC"/>
    <property type="match status" value="1"/>
</dbReference>
<comment type="similarity">
    <text evidence="1 2">Belongs to the CutC family.</text>
</comment>
<name>A0ABV8FJI0_9ACTN</name>
<dbReference type="PANTHER" id="PTHR12598:SF0">
    <property type="entry name" value="COPPER HOMEOSTASIS PROTEIN CUTC HOMOLOG"/>
    <property type="match status" value="1"/>
</dbReference>
<comment type="caution">
    <text evidence="3">The sequence shown here is derived from an EMBL/GenBank/DDBJ whole genome shotgun (WGS) entry which is preliminary data.</text>
</comment>
<keyword evidence="4" id="KW-1185">Reference proteome</keyword>
<evidence type="ECO:0000256" key="1">
    <source>
        <dbReference type="ARBA" id="ARBA00007768"/>
    </source>
</evidence>
<dbReference type="InterPro" id="IPR036822">
    <property type="entry name" value="CutC-like_dom_sf"/>
</dbReference>
<dbReference type="Gene3D" id="3.20.20.380">
    <property type="entry name" value="Copper homeostasis (CutC) domain"/>
    <property type="match status" value="1"/>
</dbReference>
<dbReference type="SUPFAM" id="SSF110395">
    <property type="entry name" value="CutC-like"/>
    <property type="match status" value="1"/>
</dbReference>
<gene>
    <name evidence="2" type="primary">cutC</name>
    <name evidence="3" type="ORF">ACFOVU_06285</name>
</gene>
<dbReference type="Pfam" id="PF03932">
    <property type="entry name" value="CutC"/>
    <property type="match status" value="1"/>
</dbReference>
<proteinExistence type="inferred from homology"/>
<evidence type="ECO:0000256" key="2">
    <source>
        <dbReference type="HAMAP-Rule" id="MF_00795"/>
    </source>
</evidence>
<comment type="subcellular location">
    <subcellularLocation>
        <location evidence="2">Cytoplasm</location>
    </subcellularLocation>
</comment>
<keyword evidence="2" id="KW-0963">Cytoplasm</keyword>
<reference evidence="4" key="1">
    <citation type="journal article" date="2019" name="Int. J. Syst. Evol. Microbiol.">
        <title>The Global Catalogue of Microorganisms (GCM) 10K type strain sequencing project: providing services to taxonomists for standard genome sequencing and annotation.</title>
        <authorList>
            <consortium name="The Broad Institute Genomics Platform"/>
            <consortium name="The Broad Institute Genome Sequencing Center for Infectious Disease"/>
            <person name="Wu L."/>
            <person name="Ma J."/>
        </authorList>
    </citation>
    <scope>NUCLEOTIDE SEQUENCE [LARGE SCALE GENOMIC DNA]</scope>
    <source>
        <strain evidence="4">TBRC 1826</strain>
    </source>
</reference>
<dbReference type="PANTHER" id="PTHR12598">
    <property type="entry name" value="COPPER HOMEOSTASIS PROTEIN CUTC"/>
    <property type="match status" value="1"/>
</dbReference>
<organism evidence="3 4">
    <name type="scientific">Nocardiopsis sediminis</name>
    <dbReference type="NCBI Taxonomy" id="1778267"/>
    <lineage>
        <taxon>Bacteria</taxon>
        <taxon>Bacillati</taxon>
        <taxon>Actinomycetota</taxon>
        <taxon>Actinomycetes</taxon>
        <taxon>Streptosporangiales</taxon>
        <taxon>Nocardiopsidaceae</taxon>
        <taxon>Nocardiopsis</taxon>
    </lineage>
</organism>
<dbReference type="EMBL" id="JBHSBH010000004">
    <property type="protein sequence ID" value="MFC3995513.1"/>
    <property type="molecule type" value="Genomic_DNA"/>
</dbReference>
<sequence length="261" mass="27001">MALTFEVVVEGTAGAIAAERTGAHRVELVSALADGGLTPSLGTVRTTLGAVSRIDVYPIVRPRGGDFVYDEHEVAAMERDILAFAEEGVPGVVLGALTPKGSVDRFVMERLLAAAEGLAVTFHRAFDVTADPRAALDDLIALGVDRVLTSGQEATAAQGSGLLAELVRRAEGRITVMPGGGIRPDNAAGLVIATGATDLHFSGQATVASAAVHRNPRVRMGAAAVPPEDRRRVTSAEHIVQIMIAARDGARQREAVSGGGT</sequence>
<dbReference type="RefSeq" id="WP_378530690.1">
    <property type="nucleotide sequence ID" value="NZ_JBHSBH010000004.1"/>
</dbReference>
<dbReference type="Proteomes" id="UP001595847">
    <property type="component" value="Unassembled WGS sequence"/>
</dbReference>
<protein>
    <recommendedName>
        <fullName evidence="2">PF03932 family protein CutC</fullName>
    </recommendedName>
</protein>